<accession>A0A835M7B3</accession>
<gene>
    <name evidence="1" type="ORF">IFM89_029145</name>
</gene>
<evidence type="ECO:0000313" key="1">
    <source>
        <dbReference type="EMBL" id="KAF9621925.1"/>
    </source>
</evidence>
<sequence>MRERVLAHLKRDGLADVSNVPHSLALTYSSPSFVMEAGRSHMVARFRNRHDDWTRKHKEHLHAWIGMTVNTAFVTLGHIFQPRVYLATIFFGVNLMLLFKHHEIKGECWNITTEESYKLLLDTVESECELNTRGIGSPDIGAPALLECQHMGFWKGSKSRM</sequence>
<protein>
    <submittedName>
        <fullName evidence="1">Uncharacterized protein</fullName>
    </submittedName>
</protein>
<reference evidence="1 2" key="1">
    <citation type="submission" date="2020-10" db="EMBL/GenBank/DDBJ databases">
        <title>The Coptis chinensis genome and diversification of protoberbering-type alkaloids.</title>
        <authorList>
            <person name="Wang B."/>
            <person name="Shu S."/>
            <person name="Song C."/>
            <person name="Liu Y."/>
        </authorList>
    </citation>
    <scope>NUCLEOTIDE SEQUENCE [LARGE SCALE GENOMIC DNA]</scope>
    <source>
        <strain evidence="1">HL-2020</strain>
        <tissue evidence="1">Leaf</tissue>
    </source>
</reference>
<dbReference type="EMBL" id="JADFTS010000002">
    <property type="protein sequence ID" value="KAF9621925.1"/>
    <property type="molecule type" value="Genomic_DNA"/>
</dbReference>
<evidence type="ECO:0000313" key="2">
    <source>
        <dbReference type="Proteomes" id="UP000631114"/>
    </source>
</evidence>
<comment type="caution">
    <text evidence="1">The sequence shown here is derived from an EMBL/GenBank/DDBJ whole genome shotgun (WGS) entry which is preliminary data.</text>
</comment>
<keyword evidence="2" id="KW-1185">Reference proteome</keyword>
<proteinExistence type="predicted"/>
<organism evidence="1 2">
    <name type="scientific">Coptis chinensis</name>
    <dbReference type="NCBI Taxonomy" id="261450"/>
    <lineage>
        <taxon>Eukaryota</taxon>
        <taxon>Viridiplantae</taxon>
        <taxon>Streptophyta</taxon>
        <taxon>Embryophyta</taxon>
        <taxon>Tracheophyta</taxon>
        <taxon>Spermatophyta</taxon>
        <taxon>Magnoliopsida</taxon>
        <taxon>Ranunculales</taxon>
        <taxon>Ranunculaceae</taxon>
        <taxon>Coptidoideae</taxon>
        <taxon>Coptis</taxon>
    </lineage>
</organism>
<dbReference type="Proteomes" id="UP000631114">
    <property type="component" value="Unassembled WGS sequence"/>
</dbReference>
<dbReference type="AlphaFoldDB" id="A0A835M7B3"/>
<name>A0A835M7B3_9MAGN</name>